<protein>
    <submittedName>
        <fullName evidence="6">3-oxoacyl-[acyl-carrier-protein] reductase FabG</fullName>
    </submittedName>
</protein>
<keyword evidence="7" id="KW-1185">Reference proteome</keyword>
<evidence type="ECO:0000256" key="1">
    <source>
        <dbReference type="ARBA" id="ARBA00006484"/>
    </source>
</evidence>
<dbReference type="PRINTS" id="PR00080">
    <property type="entry name" value="SDRFAMILY"/>
</dbReference>
<accession>A0A9Q8Z4J7</accession>
<keyword evidence="2" id="KW-0521">NADP</keyword>
<dbReference type="InterPro" id="IPR020904">
    <property type="entry name" value="Sc_DH/Rdtase_CS"/>
</dbReference>
<organism evidence="6 7">
    <name type="scientific">Curvularia clavata</name>
    <dbReference type="NCBI Taxonomy" id="95742"/>
    <lineage>
        <taxon>Eukaryota</taxon>
        <taxon>Fungi</taxon>
        <taxon>Dikarya</taxon>
        <taxon>Ascomycota</taxon>
        <taxon>Pezizomycotina</taxon>
        <taxon>Dothideomycetes</taxon>
        <taxon>Pleosporomycetidae</taxon>
        <taxon>Pleosporales</taxon>
        <taxon>Pleosporineae</taxon>
        <taxon>Pleosporaceae</taxon>
        <taxon>Curvularia</taxon>
    </lineage>
</organism>
<dbReference type="InterPro" id="IPR002347">
    <property type="entry name" value="SDR_fam"/>
</dbReference>
<dbReference type="Pfam" id="PF00106">
    <property type="entry name" value="adh_short"/>
    <property type="match status" value="1"/>
</dbReference>
<dbReference type="InterPro" id="IPR036291">
    <property type="entry name" value="NAD(P)-bd_dom_sf"/>
</dbReference>
<dbReference type="CDD" id="cd05233">
    <property type="entry name" value="SDR_c"/>
    <property type="match status" value="1"/>
</dbReference>
<dbReference type="GO" id="GO:0006633">
    <property type="term" value="P:fatty acid biosynthetic process"/>
    <property type="evidence" value="ECO:0007669"/>
    <property type="project" value="TreeGrafter"/>
</dbReference>
<evidence type="ECO:0000256" key="3">
    <source>
        <dbReference type="ARBA" id="ARBA00023002"/>
    </source>
</evidence>
<evidence type="ECO:0000313" key="7">
    <source>
        <dbReference type="Proteomes" id="UP001056012"/>
    </source>
</evidence>
<sequence>MALPGRRSLGDLYTQPKYPKNQNNQNSSPGWTTAISKKTANGLSSLGWLLNFLFYSLLNIGAKPVDMAEQTRVKGRLALITGASGGIGGACARQLAAEGVNLALTYSTNLQKLQELVLELKKSAPCDIHISMHKVDLASSTEIEKLLKEVKQQHPQPVEILVANAGYGKRIVNIEDIELDQFEQAFNVNLRAPFLLVKGVVDGMKANNWGRIIFVSSIAASGGGINGCHYAASKGGLTGMMKNLASRLAQYNISVNDVAPAMIGNTGMIPSATFVPDTVRTIPLGRLGDPDEVANVVTMFTKTGYVTGQSVIAGGGLR</sequence>
<dbReference type="PRINTS" id="PR00081">
    <property type="entry name" value="GDHRDH"/>
</dbReference>
<dbReference type="AlphaFoldDB" id="A0A9Q8Z4J7"/>
<evidence type="ECO:0000313" key="6">
    <source>
        <dbReference type="EMBL" id="USP75035.1"/>
    </source>
</evidence>
<evidence type="ECO:0000256" key="4">
    <source>
        <dbReference type="RuleBase" id="RU000363"/>
    </source>
</evidence>
<dbReference type="OrthoDB" id="417891at2759"/>
<gene>
    <name evidence="6" type="ORF">yc1106_02309</name>
</gene>
<dbReference type="PROSITE" id="PS00061">
    <property type="entry name" value="ADH_SHORT"/>
    <property type="match status" value="1"/>
</dbReference>
<dbReference type="PANTHER" id="PTHR42760:SF127">
    <property type="entry name" value="3-KETOACYL-ACYL CARRIER PROTEIN REDUCTASE-RELATED"/>
    <property type="match status" value="1"/>
</dbReference>
<proteinExistence type="inferred from homology"/>
<dbReference type="SUPFAM" id="SSF51735">
    <property type="entry name" value="NAD(P)-binding Rossmann-fold domains"/>
    <property type="match status" value="1"/>
</dbReference>
<keyword evidence="3" id="KW-0560">Oxidoreductase</keyword>
<dbReference type="GO" id="GO:0016616">
    <property type="term" value="F:oxidoreductase activity, acting on the CH-OH group of donors, NAD or NADP as acceptor"/>
    <property type="evidence" value="ECO:0007669"/>
    <property type="project" value="TreeGrafter"/>
</dbReference>
<dbReference type="PANTHER" id="PTHR42760">
    <property type="entry name" value="SHORT-CHAIN DEHYDROGENASES/REDUCTASES FAMILY MEMBER"/>
    <property type="match status" value="1"/>
</dbReference>
<dbReference type="GO" id="GO:0048038">
    <property type="term" value="F:quinone binding"/>
    <property type="evidence" value="ECO:0007669"/>
    <property type="project" value="TreeGrafter"/>
</dbReference>
<dbReference type="VEuPathDB" id="FungiDB:yc1106_02309"/>
<dbReference type="EMBL" id="CP089275">
    <property type="protein sequence ID" value="USP75035.1"/>
    <property type="molecule type" value="Genomic_DNA"/>
</dbReference>
<dbReference type="FunFam" id="3.40.50.720:FF:000173">
    <property type="entry name" value="3-oxoacyl-[acyl-carrier protein] reductase"/>
    <property type="match status" value="1"/>
</dbReference>
<reference evidence="6" key="1">
    <citation type="submission" date="2021-12" db="EMBL/GenBank/DDBJ databases">
        <title>Curvularia clavata genome.</title>
        <authorList>
            <person name="Cao Y."/>
        </authorList>
    </citation>
    <scope>NUCLEOTIDE SEQUENCE</scope>
    <source>
        <strain evidence="6">Yc1106</strain>
    </source>
</reference>
<dbReference type="Proteomes" id="UP001056012">
    <property type="component" value="Chromosome 2"/>
</dbReference>
<feature type="region of interest" description="Disordered" evidence="5">
    <location>
        <begin position="1"/>
        <end position="32"/>
    </location>
</feature>
<name>A0A9Q8Z4J7_CURCL</name>
<dbReference type="Gene3D" id="3.40.50.720">
    <property type="entry name" value="NAD(P)-binding Rossmann-like Domain"/>
    <property type="match status" value="1"/>
</dbReference>
<comment type="similarity">
    <text evidence="1 4">Belongs to the short-chain dehydrogenases/reductases (SDR) family.</text>
</comment>
<evidence type="ECO:0000256" key="2">
    <source>
        <dbReference type="ARBA" id="ARBA00022857"/>
    </source>
</evidence>
<evidence type="ECO:0000256" key="5">
    <source>
        <dbReference type="SAM" id="MobiDB-lite"/>
    </source>
</evidence>